<sequence>MRMWRQWTVTGVDFAAIPHTEHACSDSGEEKLPFNRKKPPAEPGSVCAAICHDQLGVRENRAETQREQRSTDPGVLSMGRKMLMDVALLVVSSRKKKTDKL</sequence>
<feature type="compositionally biased region" description="Basic and acidic residues" evidence="1">
    <location>
        <begin position="24"/>
        <end position="33"/>
    </location>
</feature>
<dbReference type="Proteomes" id="UP001469553">
    <property type="component" value="Unassembled WGS sequence"/>
</dbReference>
<protein>
    <submittedName>
        <fullName evidence="2">Uncharacterized protein</fullName>
    </submittedName>
</protein>
<evidence type="ECO:0000313" key="2">
    <source>
        <dbReference type="EMBL" id="MEQ2306068.1"/>
    </source>
</evidence>
<evidence type="ECO:0000256" key="1">
    <source>
        <dbReference type="SAM" id="MobiDB-lite"/>
    </source>
</evidence>
<organism evidence="2 3">
    <name type="scientific">Ameca splendens</name>
    <dbReference type="NCBI Taxonomy" id="208324"/>
    <lineage>
        <taxon>Eukaryota</taxon>
        <taxon>Metazoa</taxon>
        <taxon>Chordata</taxon>
        <taxon>Craniata</taxon>
        <taxon>Vertebrata</taxon>
        <taxon>Euteleostomi</taxon>
        <taxon>Actinopterygii</taxon>
        <taxon>Neopterygii</taxon>
        <taxon>Teleostei</taxon>
        <taxon>Neoteleostei</taxon>
        <taxon>Acanthomorphata</taxon>
        <taxon>Ovalentaria</taxon>
        <taxon>Atherinomorphae</taxon>
        <taxon>Cyprinodontiformes</taxon>
        <taxon>Goodeidae</taxon>
        <taxon>Ameca</taxon>
    </lineage>
</organism>
<evidence type="ECO:0000313" key="3">
    <source>
        <dbReference type="Proteomes" id="UP001469553"/>
    </source>
</evidence>
<proteinExistence type="predicted"/>
<gene>
    <name evidence="2" type="ORF">AMECASPLE_004250</name>
</gene>
<reference evidence="2 3" key="1">
    <citation type="submission" date="2021-06" db="EMBL/GenBank/DDBJ databases">
        <authorList>
            <person name="Palmer J.M."/>
        </authorList>
    </citation>
    <scope>NUCLEOTIDE SEQUENCE [LARGE SCALE GENOMIC DNA]</scope>
    <source>
        <strain evidence="2 3">AS_MEX2019</strain>
        <tissue evidence="2">Muscle</tissue>
    </source>
</reference>
<keyword evidence="3" id="KW-1185">Reference proteome</keyword>
<accession>A0ABV0ZIK6</accession>
<dbReference type="EMBL" id="JAHRIP010066011">
    <property type="protein sequence ID" value="MEQ2306068.1"/>
    <property type="molecule type" value="Genomic_DNA"/>
</dbReference>
<name>A0ABV0ZIK6_9TELE</name>
<feature type="region of interest" description="Disordered" evidence="1">
    <location>
        <begin position="24"/>
        <end position="43"/>
    </location>
</feature>
<comment type="caution">
    <text evidence="2">The sequence shown here is derived from an EMBL/GenBank/DDBJ whole genome shotgun (WGS) entry which is preliminary data.</text>
</comment>